<evidence type="ECO:0000259" key="3">
    <source>
        <dbReference type="PROSITE" id="PS51459"/>
    </source>
</evidence>
<dbReference type="RefSeq" id="WP_114548252.1">
    <property type="nucleotide sequence ID" value="NZ_PPUT01000001.1"/>
</dbReference>
<keyword evidence="2" id="KW-0547">Nucleotide-binding</keyword>
<evidence type="ECO:0000313" key="5">
    <source>
        <dbReference type="Proteomes" id="UP000253805"/>
    </source>
</evidence>
<comment type="caution">
    <text evidence="4">The sequence shown here is derived from an EMBL/GenBank/DDBJ whole genome shotgun (WGS) entry which is preliminary data.</text>
</comment>
<dbReference type="GO" id="GO:0005524">
    <property type="term" value="F:ATP binding"/>
    <property type="evidence" value="ECO:0007669"/>
    <property type="project" value="UniProtKB-KW"/>
</dbReference>
<accession>A0A369P7N7</accession>
<evidence type="ECO:0000256" key="1">
    <source>
        <dbReference type="PIRSR" id="PIRSR640198-1"/>
    </source>
</evidence>
<organism evidence="4 5">
    <name type="scientific">Adlercreutzia equolifaciens subsp. celatus</name>
    <dbReference type="NCBI Taxonomy" id="394340"/>
    <lineage>
        <taxon>Bacteria</taxon>
        <taxon>Bacillati</taxon>
        <taxon>Actinomycetota</taxon>
        <taxon>Coriobacteriia</taxon>
        <taxon>Eggerthellales</taxon>
        <taxon>Eggerthellaceae</taxon>
        <taxon>Adlercreutzia</taxon>
    </lineage>
</organism>
<proteinExistence type="predicted"/>
<dbReference type="PANTHER" id="PTHR13504">
    <property type="entry name" value="FIDO DOMAIN-CONTAINING PROTEIN DDB_G0283145"/>
    <property type="match status" value="1"/>
</dbReference>
<dbReference type="Proteomes" id="UP000253805">
    <property type="component" value="Unassembled WGS sequence"/>
</dbReference>
<dbReference type="InterPro" id="IPR040198">
    <property type="entry name" value="Fido_containing"/>
</dbReference>
<feature type="active site" evidence="1">
    <location>
        <position position="231"/>
    </location>
</feature>
<dbReference type="Gene3D" id="1.10.3290.10">
    <property type="entry name" value="Fido-like domain"/>
    <property type="match status" value="1"/>
</dbReference>
<dbReference type="InterPro" id="IPR036597">
    <property type="entry name" value="Fido-like_dom_sf"/>
</dbReference>
<name>A0A369P7N7_9ACTN</name>
<dbReference type="InterPro" id="IPR003812">
    <property type="entry name" value="Fido"/>
</dbReference>
<gene>
    <name evidence="4" type="ORF">C1850_00955</name>
</gene>
<dbReference type="AlphaFoldDB" id="A0A369P7N7"/>
<evidence type="ECO:0000313" key="4">
    <source>
        <dbReference type="EMBL" id="RDC47046.1"/>
    </source>
</evidence>
<keyword evidence="2" id="KW-0067">ATP-binding</keyword>
<dbReference type="EMBL" id="PPUT01000001">
    <property type="protein sequence ID" value="RDC47046.1"/>
    <property type="molecule type" value="Genomic_DNA"/>
</dbReference>
<feature type="domain" description="Fido" evidence="3">
    <location>
        <begin position="145"/>
        <end position="294"/>
    </location>
</feature>
<dbReference type="InterPro" id="IPR036390">
    <property type="entry name" value="WH_DNA-bd_sf"/>
</dbReference>
<dbReference type="PROSITE" id="PS51459">
    <property type="entry name" value="FIDO"/>
    <property type="match status" value="1"/>
</dbReference>
<feature type="binding site" evidence="2">
    <location>
        <begin position="235"/>
        <end position="242"/>
    </location>
    <ligand>
        <name>ATP</name>
        <dbReference type="ChEBI" id="CHEBI:30616"/>
    </ligand>
</feature>
<feature type="binding site" evidence="2">
    <location>
        <begin position="272"/>
        <end position="273"/>
    </location>
    <ligand>
        <name>ATP</name>
        <dbReference type="ChEBI" id="CHEBI:30616"/>
    </ligand>
</feature>
<dbReference type="SUPFAM" id="SSF46785">
    <property type="entry name" value="Winged helix' DNA-binding domain"/>
    <property type="match status" value="1"/>
</dbReference>
<sequence>MDYQELSRAFYKSASTDRFTELDERARYRRTMPSSFDLGLETPDGVLFIAMPRELFVLYEQILRTERKVSSLMRSIPPIAQMALVRGLVFDEVVNSNAIEEVHSTRAQVKEALDSRAVQEGEFRRFKELAQLYLELGKSEHEMPKTPQEIRTIYDKIMDGELPDSKLPDGKIFRAEGVDITAGGVKVVHKGVEPEDKIIEVVETMLQTVQRDDMPEMISALASHYLFEYAHPFYDGNGRTGRYLLALFLSEALSVPTVLSLSRAIAENRSIYYRAFSSVENALNRAEMTFFIYDMLTLVRIAQVNILERLSKSKEAFGSISARMDAFMEEQDLSDKEGSIMFVLAQFELFGMYGTATTEELAANIRLGKQMTRKHLASLEAKDLVWKARARPAEFALTDHARCLLGMEEASVSEEAS</sequence>
<evidence type="ECO:0000256" key="2">
    <source>
        <dbReference type="PIRSR" id="PIRSR640198-2"/>
    </source>
</evidence>
<reference evidence="4 5" key="1">
    <citation type="journal article" date="2018" name="Elife">
        <title>Discovery and characterization of a prevalent human gut bacterial enzyme sufficient for the inactivation of a family of plant toxins.</title>
        <authorList>
            <person name="Koppel N."/>
            <person name="Bisanz J.E."/>
            <person name="Pandelia M.E."/>
            <person name="Turnbaugh P.J."/>
            <person name="Balskus E.P."/>
        </authorList>
    </citation>
    <scope>NUCLEOTIDE SEQUENCE [LARGE SCALE GENOMIC DNA]</scope>
    <source>
        <strain evidence="4 5">OB21 GAM 11</strain>
    </source>
</reference>
<dbReference type="PANTHER" id="PTHR13504:SF40">
    <property type="entry name" value="FIDO DOMAIN-CONTAINING PROTEIN"/>
    <property type="match status" value="1"/>
</dbReference>
<protein>
    <submittedName>
        <fullName evidence="4">Fic family protein</fullName>
    </submittedName>
</protein>
<dbReference type="SUPFAM" id="SSF140931">
    <property type="entry name" value="Fic-like"/>
    <property type="match status" value="1"/>
</dbReference>
<dbReference type="Pfam" id="PF02661">
    <property type="entry name" value="Fic"/>
    <property type="match status" value="1"/>
</dbReference>